<dbReference type="EMBL" id="MN739929">
    <property type="protein sequence ID" value="QHT78150.1"/>
    <property type="molecule type" value="Genomic_DNA"/>
</dbReference>
<feature type="transmembrane region" description="Helical" evidence="2">
    <location>
        <begin position="76"/>
        <end position="98"/>
    </location>
</feature>
<keyword evidence="2" id="KW-0812">Transmembrane</keyword>
<feature type="domain" description="Link" evidence="3">
    <location>
        <begin position="142"/>
        <end position="242"/>
    </location>
</feature>
<reference evidence="4" key="1">
    <citation type="journal article" date="2020" name="Nature">
        <title>Giant virus diversity and host interactions through global metagenomics.</title>
        <authorList>
            <person name="Schulz F."/>
            <person name="Roux S."/>
            <person name="Paez-Espino D."/>
            <person name="Jungbluth S."/>
            <person name="Walsh D.A."/>
            <person name="Denef V.J."/>
            <person name="McMahon K.D."/>
            <person name="Konstantinidis K.T."/>
            <person name="Eloe-Fadrosh E.A."/>
            <person name="Kyrpides N.C."/>
            <person name="Woyke T."/>
        </authorList>
    </citation>
    <scope>NUCLEOTIDE SEQUENCE</scope>
    <source>
        <strain evidence="4">GVMAG-M-3300023179-91</strain>
    </source>
</reference>
<evidence type="ECO:0000256" key="2">
    <source>
        <dbReference type="SAM" id="Phobius"/>
    </source>
</evidence>
<dbReference type="AlphaFoldDB" id="A0A6C0HCP9"/>
<dbReference type="SUPFAM" id="SSF56436">
    <property type="entry name" value="C-type lectin-like"/>
    <property type="match status" value="1"/>
</dbReference>
<protein>
    <recommendedName>
        <fullName evidence="3">Link domain-containing protein</fullName>
    </recommendedName>
</protein>
<dbReference type="InterPro" id="IPR016187">
    <property type="entry name" value="CTDL_fold"/>
</dbReference>
<dbReference type="Gene3D" id="3.10.100.10">
    <property type="entry name" value="Mannose-Binding Protein A, subunit A"/>
    <property type="match status" value="1"/>
</dbReference>
<proteinExistence type="predicted"/>
<dbReference type="GO" id="GO:0005540">
    <property type="term" value="F:hyaluronic acid binding"/>
    <property type="evidence" value="ECO:0007669"/>
    <property type="project" value="InterPro"/>
</dbReference>
<evidence type="ECO:0000259" key="3">
    <source>
        <dbReference type="PROSITE" id="PS50963"/>
    </source>
</evidence>
<keyword evidence="1" id="KW-1015">Disulfide bond</keyword>
<sequence>MEVNTSTTTDTVNMYDYINGFFLNPSAFIIVALVLIAYFIVFSSLGNNSSSTTQNNFFTPDSSISSSSSSGKTSSILIAVVIGILVILLLVNGLQYFFGIDIIASIKQVFLGNPIIDIKVEQTTTDASGGILGTNTVPEIRYTEQVFNIPGNYYGYEDAKTLCAAYGARLANYQEVEDSYNKGGEWCNYGWSDGQMALFPTQTATYNNLQQIKGHEHDCGRPGVNGGYMANPHLKFGVNCYGYKPKINQEEEQLMQVNTAYPKTEKDILFEKRVDYWKSKLNDILVSPFNYNTWSKI</sequence>
<evidence type="ECO:0000313" key="4">
    <source>
        <dbReference type="EMBL" id="QHT78150.1"/>
    </source>
</evidence>
<dbReference type="Pfam" id="PF00193">
    <property type="entry name" value="Xlink"/>
    <property type="match status" value="1"/>
</dbReference>
<dbReference type="InterPro" id="IPR016186">
    <property type="entry name" value="C-type_lectin-like/link_sf"/>
</dbReference>
<feature type="transmembrane region" description="Helical" evidence="2">
    <location>
        <begin position="20"/>
        <end position="41"/>
    </location>
</feature>
<dbReference type="GO" id="GO:0007155">
    <property type="term" value="P:cell adhesion"/>
    <property type="evidence" value="ECO:0007669"/>
    <property type="project" value="InterPro"/>
</dbReference>
<dbReference type="InterPro" id="IPR000538">
    <property type="entry name" value="Link_dom"/>
</dbReference>
<accession>A0A6C0HCP9</accession>
<keyword evidence="2" id="KW-1133">Transmembrane helix</keyword>
<keyword evidence="2" id="KW-0472">Membrane</keyword>
<organism evidence="4">
    <name type="scientific">viral metagenome</name>
    <dbReference type="NCBI Taxonomy" id="1070528"/>
    <lineage>
        <taxon>unclassified sequences</taxon>
        <taxon>metagenomes</taxon>
        <taxon>organismal metagenomes</taxon>
    </lineage>
</organism>
<dbReference type="PROSITE" id="PS50963">
    <property type="entry name" value="LINK_2"/>
    <property type="match status" value="1"/>
</dbReference>
<name>A0A6C0HCP9_9ZZZZ</name>
<evidence type="ECO:0000256" key="1">
    <source>
        <dbReference type="ARBA" id="ARBA00023157"/>
    </source>
</evidence>